<gene>
    <name evidence="4" type="ORF">BU24DRAFT_448133</name>
</gene>
<name>A0A6A5Y584_9PLEO</name>
<evidence type="ECO:0000313" key="4">
    <source>
        <dbReference type="EMBL" id="KAF2019694.1"/>
    </source>
</evidence>
<evidence type="ECO:0000256" key="1">
    <source>
        <dbReference type="SAM" id="MobiDB-lite"/>
    </source>
</evidence>
<feature type="domain" description="Phytase-like" evidence="3">
    <location>
        <begin position="190"/>
        <end position="456"/>
    </location>
</feature>
<evidence type="ECO:0000259" key="3">
    <source>
        <dbReference type="Pfam" id="PF13449"/>
    </source>
</evidence>
<feature type="compositionally biased region" description="Polar residues" evidence="1">
    <location>
        <begin position="269"/>
        <end position="280"/>
    </location>
</feature>
<feature type="region of interest" description="Disordered" evidence="1">
    <location>
        <begin position="241"/>
        <end position="280"/>
    </location>
</feature>
<dbReference type="RefSeq" id="XP_033388033.1">
    <property type="nucleotide sequence ID" value="XM_033530864.1"/>
</dbReference>
<keyword evidence="2" id="KW-0732">Signal</keyword>
<keyword evidence="5" id="KW-1185">Reference proteome</keyword>
<accession>A0A6A5Y584</accession>
<dbReference type="GeneID" id="54288261"/>
<reference evidence="4" key="1">
    <citation type="journal article" date="2020" name="Stud. Mycol.">
        <title>101 Dothideomycetes genomes: a test case for predicting lifestyles and emergence of pathogens.</title>
        <authorList>
            <person name="Haridas S."/>
            <person name="Albert R."/>
            <person name="Binder M."/>
            <person name="Bloem J."/>
            <person name="Labutti K."/>
            <person name="Salamov A."/>
            <person name="Andreopoulos B."/>
            <person name="Baker S."/>
            <person name="Barry K."/>
            <person name="Bills G."/>
            <person name="Bluhm B."/>
            <person name="Cannon C."/>
            <person name="Castanera R."/>
            <person name="Culley D."/>
            <person name="Daum C."/>
            <person name="Ezra D."/>
            <person name="Gonzalez J."/>
            <person name="Henrissat B."/>
            <person name="Kuo A."/>
            <person name="Liang C."/>
            <person name="Lipzen A."/>
            <person name="Lutzoni F."/>
            <person name="Magnuson J."/>
            <person name="Mondo S."/>
            <person name="Nolan M."/>
            <person name="Ohm R."/>
            <person name="Pangilinan J."/>
            <person name="Park H.-J."/>
            <person name="Ramirez L."/>
            <person name="Alfaro M."/>
            <person name="Sun H."/>
            <person name="Tritt A."/>
            <person name="Yoshinaga Y."/>
            <person name="Zwiers L.-H."/>
            <person name="Turgeon B."/>
            <person name="Goodwin S."/>
            <person name="Spatafora J."/>
            <person name="Crous P."/>
            <person name="Grigoriev I."/>
        </authorList>
    </citation>
    <scope>NUCLEOTIDE SEQUENCE</scope>
    <source>
        <strain evidence="4">CBS 175.79</strain>
    </source>
</reference>
<dbReference type="OrthoDB" id="425936at2759"/>
<dbReference type="AlphaFoldDB" id="A0A6A5Y584"/>
<feature type="chain" id="PRO_5025423750" description="Phytase-like domain-containing protein" evidence="2">
    <location>
        <begin position="19"/>
        <end position="520"/>
    </location>
</feature>
<dbReference type="InterPro" id="IPR027372">
    <property type="entry name" value="Phytase-like_dom"/>
</dbReference>
<dbReference type="Proteomes" id="UP000799778">
    <property type="component" value="Unassembled WGS sequence"/>
</dbReference>
<organism evidence="4 5">
    <name type="scientific">Aaosphaeria arxii CBS 175.79</name>
    <dbReference type="NCBI Taxonomy" id="1450172"/>
    <lineage>
        <taxon>Eukaryota</taxon>
        <taxon>Fungi</taxon>
        <taxon>Dikarya</taxon>
        <taxon>Ascomycota</taxon>
        <taxon>Pezizomycotina</taxon>
        <taxon>Dothideomycetes</taxon>
        <taxon>Pleosporomycetidae</taxon>
        <taxon>Pleosporales</taxon>
        <taxon>Pleosporales incertae sedis</taxon>
        <taxon>Aaosphaeria</taxon>
    </lineage>
</organism>
<feature type="compositionally biased region" description="Polar residues" evidence="1">
    <location>
        <begin position="242"/>
        <end position="253"/>
    </location>
</feature>
<dbReference type="PANTHER" id="PTHR37957">
    <property type="entry name" value="BLR7070 PROTEIN"/>
    <property type="match status" value="1"/>
</dbReference>
<sequence length="520" mass="56569">MLFAFAIAVCSILSQSTATPVLSRDGHPTSVVNKTNCNGKTYIYEELAGWGLLPSDARDKFGDTIGGIGSAIALDKKSWKRKDGKQEAYTGVVYGLPDRGWNTEGTQNTQGRIHKFSVTLDVVDGATVENPAKPNFHVEYLDTILLFGPDGTPTTGLDADVSQVASYKGFPDLPVAIYTGDGFGGEGPGGKRVSIDAEGLVLGDDGTFWVSDEYGPYIYQFDKRGKMVRAIRPPDAFIPIRNGTQSFNANSPPIYNPDLETSPKDPKTGRSNNQGLEALTSSPDGKYLYALLQSSTMQEGGDKSSTRRNTRFLKYRVKKDSISYEEEYIVQLPLTPGTGRVASQSEIHYISPTQFLVLSRDSGAGHGQDASESKYRNADVFDISKATNIKSKKNDAFDGAVVSRNGTLNADIKPAEYCPWLSYNNNDQLGRFGAHNGGAQDAGLLNEKWESFALGPVDKKFATKGEGKEYYLISFSDNDFITQNGYINGGKNKYADGSGFNLDNQVLVFKVRLPEGSDPL</sequence>
<feature type="signal peptide" evidence="2">
    <location>
        <begin position="1"/>
        <end position="18"/>
    </location>
</feature>
<evidence type="ECO:0000313" key="5">
    <source>
        <dbReference type="Proteomes" id="UP000799778"/>
    </source>
</evidence>
<dbReference type="EMBL" id="ML978067">
    <property type="protein sequence ID" value="KAF2019694.1"/>
    <property type="molecule type" value="Genomic_DNA"/>
</dbReference>
<dbReference type="PANTHER" id="PTHR37957:SF1">
    <property type="entry name" value="PHYTASE-LIKE DOMAIN-CONTAINING PROTEIN"/>
    <property type="match status" value="1"/>
</dbReference>
<proteinExistence type="predicted"/>
<protein>
    <recommendedName>
        <fullName evidence="3">Phytase-like domain-containing protein</fullName>
    </recommendedName>
</protein>
<dbReference type="SUPFAM" id="SSF63825">
    <property type="entry name" value="YWTD domain"/>
    <property type="match status" value="1"/>
</dbReference>
<evidence type="ECO:0000256" key="2">
    <source>
        <dbReference type="SAM" id="SignalP"/>
    </source>
</evidence>
<dbReference type="Pfam" id="PF13449">
    <property type="entry name" value="Phytase-like"/>
    <property type="match status" value="1"/>
</dbReference>